<evidence type="ECO:0000256" key="5">
    <source>
        <dbReference type="ARBA" id="ARBA00023136"/>
    </source>
</evidence>
<name>A0ABU9MY80_9GAMM</name>
<gene>
    <name evidence="7" type="ORF">WCN91_12440</name>
</gene>
<feature type="transmembrane region" description="Helical" evidence="6">
    <location>
        <begin position="135"/>
        <end position="153"/>
    </location>
</feature>
<keyword evidence="4 6" id="KW-1133">Transmembrane helix</keyword>
<feature type="transmembrane region" description="Helical" evidence="6">
    <location>
        <begin position="103"/>
        <end position="123"/>
    </location>
</feature>
<feature type="transmembrane region" description="Helical" evidence="6">
    <location>
        <begin position="243"/>
        <end position="261"/>
    </location>
</feature>
<dbReference type="PANTHER" id="PTHR10010:SF46">
    <property type="entry name" value="SODIUM-DEPENDENT PHOSPHATE TRANSPORT PROTEIN 2B"/>
    <property type="match status" value="1"/>
</dbReference>
<evidence type="ECO:0000256" key="3">
    <source>
        <dbReference type="ARBA" id="ARBA00022692"/>
    </source>
</evidence>
<dbReference type="PANTHER" id="PTHR10010">
    <property type="entry name" value="SOLUTE CARRIER FAMILY 34 SODIUM PHOSPHATE , MEMBER 2-RELATED"/>
    <property type="match status" value="1"/>
</dbReference>
<feature type="transmembrane region" description="Helical" evidence="6">
    <location>
        <begin position="173"/>
        <end position="198"/>
    </location>
</feature>
<evidence type="ECO:0000313" key="8">
    <source>
        <dbReference type="Proteomes" id="UP001447008"/>
    </source>
</evidence>
<sequence>MENLTIAMAGLTAIILFVFGLENFSREIERISGERFRKSLSRATRIPILGVVIGAIVTAFIQSSSATSVITISLVNAGVLTFKNSVGIIFGSNVGTTITAQLVAFKLTVFAPVFIIIGFFLSLTRNRFSIFGKAIFYFGFVFFSLNLISSSLAPLQENQALINILTQPQNPLIAIAVGCLFTALVQSSSVTTGLAIIFTQQGILGLENAVPIIMGANIGTTATAMIAVFGMDIAAKKTALSHFLFNVGGVLLFLPVILLFGHKLSEVTMDPAMALANIHFIFNVVASLIFIIFVTPFTRFVDFLLGEGTMDFERLELPTYQENEEFQSVVNRLEAGNQELLNFLKENYNLVTLSLETNYKGIQDTAQKRIEYVNFFEKECMTYFTSIVSKINDEEQSRELIRQINRYDYLFQIHDSINDLFESKRIMNDQFIELKSDILILVRELSSDTLSLFTQISEHLEEPKNEEIEKSAKVLQLHLNQAHRKLLLLLADTDRQDAGALTNFITYSQRLKDKLLNLHKMSSHKNAEL</sequence>
<feature type="transmembrane region" description="Helical" evidence="6">
    <location>
        <begin position="6"/>
        <end position="25"/>
    </location>
</feature>
<organism evidence="7 8">
    <name type="scientific">Pseudoalteromonas qingdaonensis</name>
    <dbReference type="NCBI Taxonomy" id="3131913"/>
    <lineage>
        <taxon>Bacteria</taxon>
        <taxon>Pseudomonadati</taxon>
        <taxon>Pseudomonadota</taxon>
        <taxon>Gammaproteobacteria</taxon>
        <taxon>Alteromonadales</taxon>
        <taxon>Pseudoalteromonadaceae</taxon>
        <taxon>Pseudoalteromonas</taxon>
    </lineage>
</organism>
<keyword evidence="5 6" id="KW-0472">Membrane</keyword>
<reference evidence="7 8" key="1">
    <citation type="submission" date="2024-03" db="EMBL/GenBank/DDBJ databases">
        <title>Pseudoalteromonas qingdaonensis sp. nov., isolated from the intestines of marine benthic organisms.</title>
        <authorList>
            <person name="Lin X."/>
            <person name="Fang S."/>
            <person name="Hu X."/>
        </authorList>
    </citation>
    <scope>NUCLEOTIDE SEQUENCE [LARGE SCALE GENOMIC DNA]</scope>
    <source>
        <strain evidence="7 8">YIC-827</strain>
    </source>
</reference>
<dbReference type="Proteomes" id="UP001447008">
    <property type="component" value="Unassembled WGS sequence"/>
</dbReference>
<evidence type="ECO:0000313" key="7">
    <source>
        <dbReference type="EMBL" id="MEM0516210.1"/>
    </source>
</evidence>
<dbReference type="InterPro" id="IPR004633">
    <property type="entry name" value="NaPi_cotrn-rel/YqeW-like"/>
</dbReference>
<feature type="transmembrane region" description="Helical" evidence="6">
    <location>
        <begin position="210"/>
        <end position="231"/>
    </location>
</feature>
<dbReference type="RefSeq" id="WP_342679516.1">
    <property type="nucleotide sequence ID" value="NZ_JBCGCU010000015.1"/>
</dbReference>
<evidence type="ECO:0000256" key="6">
    <source>
        <dbReference type="SAM" id="Phobius"/>
    </source>
</evidence>
<proteinExistence type="predicted"/>
<evidence type="ECO:0000256" key="4">
    <source>
        <dbReference type="ARBA" id="ARBA00022989"/>
    </source>
</evidence>
<feature type="transmembrane region" description="Helical" evidence="6">
    <location>
        <begin position="46"/>
        <end position="75"/>
    </location>
</feature>
<dbReference type="NCBIfam" id="TIGR00704">
    <property type="entry name" value="NaPi_cotrn_rel"/>
    <property type="match status" value="1"/>
</dbReference>
<dbReference type="InterPro" id="IPR003841">
    <property type="entry name" value="Na/Pi_transpt"/>
</dbReference>
<dbReference type="NCBIfam" id="NF037997">
    <property type="entry name" value="Na_Pi_symport"/>
    <property type="match status" value="1"/>
</dbReference>
<evidence type="ECO:0000256" key="1">
    <source>
        <dbReference type="ARBA" id="ARBA00004651"/>
    </source>
</evidence>
<keyword evidence="8" id="KW-1185">Reference proteome</keyword>
<keyword evidence="3 6" id="KW-0812">Transmembrane</keyword>
<evidence type="ECO:0000256" key="2">
    <source>
        <dbReference type="ARBA" id="ARBA00022475"/>
    </source>
</evidence>
<accession>A0ABU9MY80</accession>
<dbReference type="EMBL" id="JBCGCU010000015">
    <property type="protein sequence ID" value="MEM0516210.1"/>
    <property type="molecule type" value="Genomic_DNA"/>
</dbReference>
<feature type="transmembrane region" description="Helical" evidence="6">
    <location>
        <begin position="273"/>
        <end position="294"/>
    </location>
</feature>
<comment type="subcellular location">
    <subcellularLocation>
        <location evidence="1">Cell membrane</location>
        <topology evidence="1">Multi-pass membrane protein</topology>
    </subcellularLocation>
</comment>
<protein>
    <submittedName>
        <fullName evidence="7">Na/Pi symporter</fullName>
    </submittedName>
</protein>
<comment type="caution">
    <text evidence="7">The sequence shown here is derived from an EMBL/GenBank/DDBJ whole genome shotgun (WGS) entry which is preliminary data.</text>
</comment>
<dbReference type="Pfam" id="PF02690">
    <property type="entry name" value="Na_Pi_cotrans"/>
    <property type="match status" value="2"/>
</dbReference>
<keyword evidence="2" id="KW-1003">Cell membrane</keyword>